<gene>
    <name evidence="3" type="ORF">H9810_03750</name>
</gene>
<dbReference type="AlphaFoldDB" id="A0A9D2F265"/>
<organism evidence="3 4">
    <name type="scientific">Candidatus Gemmiger excrementavium</name>
    <dbReference type="NCBI Taxonomy" id="2838608"/>
    <lineage>
        <taxon>Bacteria</taxon>
        <taxon>Bacillati</taxon>
        <taxon>Bacillota</taxon>
        <taxon>Clostridia</taxon>
        <taxon>Eubacteriales</taxon>
        <taxon>Gemmiger</taxon>
    </lineage>
</organism>
<reference evidence="3" key="2">
    <citation type="submission" date="2021-04" db="EMBL/GenBank/DDBJ databases">
        <authorList>
            <person name="Gilroy R."/>
        </authorList>
    </citation>
    <scope>NUCLEOTIDE SEQUENCE</scope>
    <source>
        <strain evidence="3">3436</strain>
    </source>
</reference>
<feature type="region of interest" description="Disordered" evidence="1">
    <location>
        <begin position="134"/>
        <end position="158"/>
    </location>
</feature>
<reference evidence="3" key="1">
    <citation type="journal article" date="2021" name="PeerJ">
        <title>Extensive microbial diversity within the chicken gut microbiome revealed by metagenomics and culture.</title>
        <authorList>
            <person name="Gilroy R."/>
            <person name="Ravi A."/>
            <person name="Getino M."/>
            <person name="Pursley I."/>
            <person name="Horton D.L."/>
            <person name="Alikhan N.F."/>
            <person name="Baker D."/>
            <person name="Gharbi K."/>
            <person name="Hall N."/>
            <person name="Watson M."/>
            <person name="Adriaenssens E.M."/>
            <person name="Foster-Nyarko E."/>
            <person name="Jarju S."/>
            <person name="Secka A."/>
            <person name="Antonio M."/>
            <person name="Oren A."/>
            <person name="Chaudhuri R.R."/>
            <person name="La Ragione R."/>
            <person name="Hildebrand F."/>
            <person name="Pallen M.J."/>
        </authorList>
    </citation>
    <scope>NUCLEOTIDE SEQUENCE</scope>
    <source>
        <strain evidence="3">3436</strain>
    </source>
</reference>
<name>A0A9D2F265_9FIRM</name>
<proteinExistence type="predicted"/>
<feature type="transmembrane region" description="Helical" evidence="2">
    <location>
        <begin position="72"/>
        <end position="105"/>
    </location>
</feature>
<dbReference type="EMBL" id="DXBO01000049">
    <property type="protein sequence ID" value="HIZ47817.1"/>
    <property type="molecule type" value="Genomic_DNA"/>
</dbReference>
<feature type="transmembrane region" description="Helical" evidence="2">
    <location>
        <begin position="6"/>
        <end position="26"/>
    </location>
</feature>
<evidence type="ECO:0000256" key="2">
    <source>
        <dbReference type="SAM" id="Phobius"/>
    </source>
</evidence>
<dbReference type="Proteomes" id="UP000824031">
    <property type="component" value="Unassembled WGS sequence"/>
</dbReference>
<evidence type="ECO:0000313" key="3">
    <source>
        <dbReference type="EMBL" id="HIZ47817.1"/>
    </source>
</evidence>
<comment type="caution">
    <text evidence="3">The sequence shown here is derived from an EMBL/GenBank/DDBJ whole genome shotgun (WGS) entry which is preliminary data.</text>
</comment>
<keyword evidence="2" id="KW-0472">Membrane</keyword>
<keyword evidence="2" id="KW-1133">Transmembrane helix</keyword>
<evidence type="ECO:0008006" key="5">
    <source>
        <dbReference type="Google" id="ProtNLM"/>
    </source>
</evidence>
<feature type="transmembrane region" description="Helical" evidence="2">
    <location>
        <begin position="47"/>
        <end position="66"/>
    </location>
</feature>
<accession>A0A9D2F265</accession>
<protein>
    <recommendedName>
        <fullName evidence="5">Spore cortex biosynthesis protein YabQ</fullName>
    </recommendedName>
</protein>
<keyword evidence="2" id="KW-0812">Transmembrane</keyword>
<evidence type="ECO:0000313" key="4">
    <source>
        <dbReference type="Proteomes" id="UP000824031"/>
    </source>
</evidence>
<sequence length="158" mass="16784">MAAAPAAAAVWADVLWCLGLGCLLGAGRDILGLVMGNGPVRCFCWDLLAFAAAAVLVCGFSAGVSASGLARWYMAAALLAGALAWGVALAPGLHRAVAVLAGLLLYPLRALHRRLFLPLRRRIAVTAARKRQKNRKKLKKAEKNGKKQLQKPSKVLYN</sequence>
<evidence type="ECO:0000256" key="1">
    <source>
        <dbReference type="SAM" id="MobiDB-lite"/>
    </source>
</evidence>